<evidence type="ECO:0000256" key="1">
    <source>
        <dbReference type="ARBA" id="ARBA00008645"/>
    </source>
</evidence>
<keyword evidence="4" id="KW-1185">Reference proteome</keyword>
<evidence type="ECO:0000313" key="4">
    <source>
        <dbReference type="Proteomes" id="UP000639859"/>
    </source>
</evidence>
<organism evidence="3 4">
    <name type="scientific">Caulobacter hibisci</name>
    <dbReference type="NCBI Taxonomy" id="2035993"/>
    <lineage>
        <taxon>Bacteria</taxon>
        <taxon>Pseudomonadati</taxon>
        <taxon>Pseudomonadota</taxon>
        <taxon>Alphaproteobacteria</taxon>
        <taxon>Caulobacterales</taxon>
        <taxon>Caulobacteraceae</taxon>
        <taxon>Caulobacter</taxon>
    </lineage>
</organism>
<dbReference type="PANTHER" id="PTHR43039">
    <property type="entry name" value="ESTERASE-RELATED"/>
    <property type="match status" value="1"/>
</dbReference>
<feature type="domain" description="AB hydrolase-1" evidence="2">
    <location>
        <begin position="26"/>
        <end position="258"/>
    </location>
</feature>
<proteinExistence type="inferred from homology"/>
<protein>
    <submittedName>
        <fullName evidence="3">Alpha/beta hydrolase</fullName>
    </submittedName>
</protein>
<reference evidence="3 4" key="1">
    <citation type="submission" date="2020-11" db="EMBL/GenBank/DDBJ databases">
        <title>genome sequence of strain KACC 18849.</title>
        <authorList>
            <person name="Gao J."/>
            <person name="Zhang X."/>
        </authorList>
    </citation>
    <scope>NUCLEOTIDE SEQUENCE [LARGE SCALE GENOMIC DNA]</scope>
    <source>
        <strain evidence="3 4">KACC 18849</strain>
    </source>
</reference>
<dbReference type="InterPro" id="IPR029058">
    <property type="entry name" value="AB_hydrolase_fold"/>
</dbReference>
<dbReference type="EMBL" id="JADWOX010000006">
    <property type="protein sequence ID" value="MBI1684265.1"/>
    <property type="molecule type" value="Genomic_DNA"/>
</dbReference>
<name>A0ABS0SX98_9CAUL</name>
<evidence type="ECO:0000313" key="3">
    <source>
        <dbReference type="EMBL" id="MBI1684265.1"/>
    </source>
</evidence>
<dbReference type="Pfam" id="PF00561">
    <property type="entry name" value="Abhydrolase_1"/>
    <property type="match status" value="1"/>
</dbReference>
<dbReference type="Proteomes" id="UP000639859">
    <property type="component" value="Unassembled WGS sequence"/>
</dbReference>
<dbReference type="SUPFAM" id="SSF53474">
    <property type="entry name" value="alpha/beta-Hydrolases"/>
    <property type="match status" value="1"/>
</dbReference>
<keyword evidence="3" id="KW-0378">Hydrolase</keyword>
<gene>
    <name evidence="3" type="ORF">I4Q42_11360</name>
</gene>
<dbReference type="PRINTS" id="PR00111">
    <property type="entry name" value="ABHYDROLASE"/>
</dbReference>
<sequence>MSAFGRPPLDLLKRNNVSVTGRGERALVFAHGFGCDRAAWREIIPAFEDRFRIVAFDHVGAGGSDLAAYASDRYASLHGYADDVLQILAALDLGQVVFIGHSVSCMIGLLAAIRSPERFAGLVMLCPSPCYVREPGYDGGFSRADLDELLEMIDSNFLGWSRATAPAIMGNPDRPELAETLGGSFCRTDPVIAREFARVTFLSDHRADLERCTVPALILQARGDMVAPEAVGAYMAARMPKADLVVMQATGHCPHMSAPGETIGLIETYLAGPR</sequence>
<dbReference type="InterPro" id="IPR000073">
    <property type="entry name" value="AB_hydrolase_1"/>
</dbReference>
<dbReference type="GO" id="GO:0016787">
    <property type="term" value="F:hydrolase activity"/>
    <property type="evidence" value="ECO:0007669"/>
    <property type="project" value="UniProtKB-KW"/>
</dbReference>
<accession>A0ABS0SX98</accession>
<comment type="similarity">
    <text evidence="1">Belongs to the AB hydrolase superfamily.</text>
</comment>
<evidence type="ECO:0000259" key="2">
    <source>
        <dbReference type="Pfam" id="PF00561"/>
    </source>
</evidence>
<comment type="caution">
    <text evidence="3">The sequence shown here is derived from an EMBL/GenBank/DDBJ whole genome shotgun (WGS) entry which is preliminary data.</text>
</comment>
<dbReference type="Gene3D" id="3.40.50.1820">
    <property type="entry name" value="alpha/beta hydrolase"/>
    <property type="match status" value="1"/>
</dbReference>